<dbReference type="eggNOG" id="COG1028">
    <property type="taxonomic scope" value="Bacteria"/>
</dbReference>
<dbReference type="PANTHER" id="PTHR48107:SF16">
    <property type="entry name" value="NADPH-DEPENDENT ALDEHYDE REDUCTASE 1, CHLOROPLASTIC"/>
    <property type="match status" value="1"/>
</dbReference>
<dbReference type="OrthoDB" id="9804104at2"/>
<keyword evidence="6" id="KW-1185">Reference proteome</keyword>
<dbReference type="HOGENOM" id="CLU_010194_4_0_10"/>
<evidence type="ECO:0000256" key="2">
    <source>
        <dbReference type="ARBA" id="ARBA00023002"/>
    </source>
</evidence>
<dbReference type="SUPFAM" id="SSF51735">
    <property type="entry name" value="NAD(P)-binding Rossmann-fold domains"/>
    <property type="match status" value="1"/>
</dbReference>
<dbReference type="FunFam" id="3.40.50.720:FF:000097">
    <property type="entry name" value="SDR family oxidoreductase"/>
    <property type="match status" value="1"/>
</dbReference>
<dbReference type="Pfam" id="PF13561">
    <property type="entry name" value="adh_short_C2"/>
    <property type="match status" value="1"/>
</dbReference>
<dbReference type="GO" id="GO:0016614">
    <property type="term" value="F:oxidoreductase activity, acting on CH-OH group of donors"/>
    <property type="evidence" value="ECO:0007669"/>
    <property type="project" value="UniProtKB-ARBA"/>
</dbReference>
<name>F5IU48_9BACT</name>
<comment type="similarity">
    <text evidence="1">Belongs to the short-chain dehydrogenases/reductases (SDR) family.</text>
</comment>
<evidence type="ECO:0000313" key="6">
    <source>
        <dbReference type="Proteomes" id="UP000004913"/>
    </source>
</evidence>
<dbReference type="EMBL" id="ADLV01000008">
    <property type="protein sequence ID" value="EGJ99181.1"/>
    <property type="molecule type" value="Genomic_DNA"/>
</dbReference>
<keyword evidence="2" id="KW-0560">Oxidoreductase</keyword>
<dbReference type="PANTHER" id="PTHR48107">
    <property type="entry name" value="NADPH-DEPENDENT ALDEHYDE REDUCTASE-LIKE PROTEIN, CHLOROPLASTIC-RELATED"/>
    <property type="match status" value="1"/>
</dbReference>
<organism evidence="5 6">
    <name type="scientific">Dysgonomonas gadei ATCC BAA-286</name>
    <dbReference type="NCBI Taxonomy" id="742766"/>
    <lineage>
        <taxon>Bacteria</taxon>
        <taxon>Pseudomonadati</taxon>
        <taxon>Bacteroidota</taxon>
        <taxon>Bacteroidia</taxon>
        <taxon>Bacteroidales</taxon>
        <taxon>Dysgonomonadaceae</taxon>
        <taxon>Dysgonomonas</taxon>
    </lineage>
</organism>
<reference evidence="5 6" key="1">
    <citation type="submission" date="2011-04" db="EMBL/GenBank/DDBJ databases">
        <title>The Genome Sequence of Dysgonomonas gadei ATCC BAA-286.</title>
        <authorList>
            <consortium name="The Broad Institute Genome Sequencing Platform"/>
            <person name="Earl A."/>
            <person name="Ward D."/>
            <person name="Feldgarden M."/>
            <person name="Gevers D."/>
            <person name="Pudlo N."/>
            <person name="Martens E."/>
            <person name="Allen-Vercoe E."/>
            <person name="Young S.K."/>
            <person name="Zeng Q."/>
            <person name="Gargeya S."/>
            <person name="Fitzgerald M."/>
            <person name="Haas B."/>
            <person name="Abouelleil A."/>
            <person name="Alvarado L."/>
            <person name="Arachchi H.M."/>
            <person name="Berlin A."/>
            <person name="Brown A."/>
            <person name="Chapman S.B."/>
            <person name="Chen Z."/>
            <person name="Dunbar C."/>
            <person name="Freedman E."/>
            <person name="Gearin G."/>
            <person name="Gellesch M."/>
            <person name="Goldberg J."/>
            <person name="Griggs A."/>
            <person name="Gujja S."/>
            <person name="Heiman D."/>
            <person name="Howarth C."/>
            <person name="Larson L."/>
            <person name="Lui A."/>
            <person name="MacDonald P.J.P."/>
            <person name="Mehta T."/>
            <person name="Montmayeur A."/>
            <person name="Murphy C."/>
            <person name="Neiman D."/>
            <person name="Pearson M."/>
            <person name="Priest M."/>
            <person name="Roberts A."/>
            <person name="Saif S."/>
            <person name="Shea T."/>
            <person name="Shenoy N."/>
            <person name="Sisk P."/>
            <person name="Stolte C."/>
            <person name="Sykes S."/>
            <person name="Yandava C."/>
            <person name="Wortman J."/>
            <person name="Nusbaum C."/>
            <person name="Birren B."/>
        </authorList>
    </citation>
    <scope>NUCLEOTIDE SEQUENCE [LARGE SCALE GENOMIC DNA]</scope>
    <source>
        <strain evidence="5 6">ATCC BAA-286</strain>
    </source>
</reference>
<dbReference type="STRING" id="742766.HMPREF9455_00615"/>
<dbReference type="PROSITE" id="PS00061">
    <property type="entry name" value="ADH_SHORT"/>
    <property type="match status" value="1"/>
</dbReference>
<dbReference type="PRINTS" id="PR00081">
    <property type="entry name" value="GDHRDH"/>
</dbReference>
<dbReference type="Gene3D" id="3.40.50.720">
    <property type="entry name" value="NAD(P)-binding Rossmann-like Domain"/>
    <property type="match status" value="1"/>
</dbReference>
<evidence type="ECO:0000256" key="1">
    <source>
        <dbReference type="ARBA" id="ARBA00006484"/>
    </source>
</evidence>
<evidence type="ECO:0000313" key="5">
    <source>
        <dbReference type="EMBL" id="EGJ99181.1"/>
    </source>
</evidence>
<protein>
    <recommendedName>
        <fullName evidence="3">Uncharacterized oxidoreductase YghA</fullName>
    </recommendedName>
</protein>
<feature type="region of interest" description="Disordered" evidence="4">
    <location>
        <begin position="1"/>
        <end position="47"/>
    </location>
</feature>
<sequence>MNKKEQDKIQNPVTKYRQDGFPKQLQKSPGVQSEMEPVPDCGEKNYKGNGRLEGRKALITGGDSGIGRAVAIAYAREGADIAITYMKSEQKDADSLVELLEKDGSKVILIEGDLSDEKFCRQMIKKANEKLEGLDILAFVAGKQVSKTDIREITTEQLMDIFKINVFSLFWMVQEALPFLPPGSSIITTSSIQAYQPSPDLLDYAVTKSAILNFTRGLAKQIAEKGIRVNSVAPGPIWTALQVSGGQQQKKLPKFGQATPLKRAGQPAELAGVYVFLASDESSYVTAEVYGVTGGHHLG</sequence>
<evidence type="ECO:0000256" key="3">
    <source>
        <dbReference type="ARBA" id="ARBA00067437"/>
    </source>
</evidence>
<proteinExistence type="inferred from homology"/>
<accession>F5IU48</accession>
<dbReference type="Proteomes" id="UP000004913">
    <property type="component" value="Unassembled WGS sequence"/>
</dbReference>
<dbReference type="InterPro" id="IPR036291">
    <property type="entry name" value="NAD(P)-bd_dom_sf"/>
</dbReference>
<dbReference type="InterPro" id="IPR020904">
    <property type="entry name" value="Sc_DH/Rdtase_CS"/>
</dbReference>
<gene>
    <name evidence="5" type="ORF">HMPREF9455_00615</name>
</gene>
<dbReference type="CDD" id="cd05355">
    <property type="entry name" value="SDR_c1"/>
    <property type="match status" value="1"/>
</dbReference>
<dbReference type="AlphaFoldDB" id="F5IU48"/>
<evidence type="ECO:0000256" key="4">
    <source>
        <dbReference type="SAM" id="MobiDB-lite"/>
    </source>
</evidence>
<dbReference type="InterPro" id="IPR002347">
    <property type="entry name" value="SDR_fam"/>
</dbReference>
<comment type="caution">
    <text evidence="5">The sequence shown here is derived from an EMBL/GenBank/DDBJ whole genome shotgun (WGS) entry which is preliminary data.</text>
</comment>